<proteinExistence type="predicted"/>
<organism evidence="2">
    <name type="scientific">Caenorhabditis remanei</name>
    <name type="common">Caenorhabditis vulgaris</name>
    <dbReference type="NCBI Taxonomy" id="31234"/>
    <lineage>
        <taxon>Eukaryota</taxon>
        <taxon>Metazoa</taxon>
        <taxon>Ecdysozoa</taxon>
        <taxon>Nematoda</taxon>
        <taxon>Chromadorea</taxon>
        <taxon>Rhabditida</taxon>
        <taxon>Rhabditina</taxon>
        <taxon>Rhabditomorpha</taxon>
        <taxon>Rhabditoidea</taxon>
        <taxon>Rhabditidae</taxon>
        <taxon>Peloderinae</taxon>
        <taxon>Caenorhabditis</taxon>
    </lineage>
</organism>
<protein>
    <submittedName>
        <fullName evidence="1">Uncharacterized protein</fullName>
    </submittedName>
</protein>
<evidence type="ECO:0000313" key="1">
    <source>
        <dbReference type="EMBL" id="EFP10220.1"/>
    </source>
</evidence>
<name>E3MVJ0_CAERE</name>
<accession>E3MVJ0</accession>
<evidence type="ECO:0000313" key="2">
    <source>
        <dbReference type="Proteomes" id="UP000008281"/>
    </source>
</evidence>
<sequence>MTFMTKSSVMCFHCTSFLSQNKAFNPLSHIINKKEIKIKLYIIKNGKSKSEPMSYILLINIPSCQKNKKSKNPRCECRSLVEKYPYAHYSPKIIKYLCLDRLLIEHGPCNPPFNLLIVFFQLILTGRKQYNYKTPTQTCVGRKKIKRILKKDPANAPGRVSKK</sequence>
<dbReference type="AlphaFoldDB" id="E3MVJ0"/>
<dbReference type="InParanoid" id="E3MVJ0"/>
<dbReference type="EMBL" id="DS268483">
    <property type="protein sequence ID" value="EFP10220.1"/>
    <property type="molecule type" value="Genomic_DNA"/>
</dbReference>
<dbReference type="HOGENOM" id="CLU_1628592_0_0_1"/>
<dbReference type="Proteomes" id="UP000008281">
    <property type="component" value="Unassembled WGS sequence"/>
</dbReference>
<gene>
    <name evidence="1" type="ORF">CRE_24091</name>
</gene>
<reference evidence="1" key="1">
    <citation type="submission" date="2007-07" db="EMBL/GenBank/DDBJ databases">
        <title>PCAP assembly of the Caenorhabditis remanei genome.</title>
        <authorList>
            <consortium name="The Caenorhabditis remanei Sequencing Consortium"/>
            <person name="Wilson R.K."/>
        </authorList>
    </citation>
    <scope>NUCLEOTIDE SEQUENCE [LARGE SCALE GENOMIC DNA]</scope>
    <source>
        <strain evidence="1">PB4641</strain>
    </source>
</reference>
<keyword evidence="2" id="KW-1185">Reference proteome</keyword>